<protein>
    <recommendedName>
        <fullName evidence="3">ATP-grasp domain-containing protein</fullName>
    </recommendedName>
</protein>
<dbReference type="Pfam" id="PF14395">
    <property type="entry name" value="COOH-NH2_lig"/>
    <property type="match status" value="1"/>
</dbReference>
<dbReference type="EMBL" id="LGTE01000001">
    <property type="protein sequence ID" value="KNZ70983.1"/>
    <property type="molecule type" value="Genomic_DNA"/>
</dbReference>
<comment type="caution">
    <text evidence="1">The sequence shown here is derived from an EMBL/GenBank/DDBJ whole genome shotgun (WGS) entry which is preliminary data.</text>
</comment>
<dbReference type="InterPro" id="IPR025681">
    <property type="entry name" value="COOH-NH2_lig"/>
</dbReference>
<sequence length="513" mass="59740">MQKPVLLHCEDNSGSSWKKYFAGFNCQTAPPHEITGPLVRWGNIQGTDNRDLTLNRKESLVNALNREKALQFLRLNRIRQPKITVPTPSSPYPLVARHLHPRESNRDRIIYSYAEVARIKADFFVQYIPTLRDYKAWVFDAKVFYLEKKVPVVSNTSLWLSTPSEQYEPVPVNLDSDTEKACLLAVKATHLLGLDFAKVRLCVDMKNRPVVLDVNPVPNPHPEASPKLVQLIKKRLLARQHRPASGEIWLGADPEFILRNKDNGNLIYPSHFIQKDGLFGYDERSERREGRLYPLAEIRPTPDTCPLRLTEKIRHSLQYGVTRIPYKNVEWLAGSIHYNRYQIGGHIHFSGVELSSALLRALDNYLAIPVSLIEDREAAVKRRKQYGGLGNIRNKPHGGFEYRTLGSWLVSPEITRATLCLALLVAYEHHSLKRDFFQSYEMQRAFYKGQSEKFYELFPLLWEDIKQTHTYWKYEKELQIIPDMISRRETWDEQQDIRMKWRLEIPGMSWFKS</sequence>
<dbReference type="SUPFAM" id="SSF56059">
    <property type="entry name" value="Glutathione synthetase ATP-binding domain-like"/>
    <property type="match status" value="1"/>
</dbReference>
<evidence type="ECO:0008006" key="3">
    <source>
        <dbReference type="Google" id="ProtNLM"/>
    </source>
</evidence>
<dbReference type="AlphaFoldDB" id="A0A0L6W6J1"/>
<proteinExistence type="predicted"/>
<dbReference type="Proteomes" id="UP000037175">
    <property type="component" value="Unassembled WGS sequence"/>
</dbReference>
<dbReference type="PATRIC" id="fig|281456.6.peg.53"/>
<organism evidence="1 2">
    <name type="scientific">Thermincola ferriacetica</name>
    <dbReference type="NCBI Taxonomy" id="281456"/>
    <lineage>
        <taxon>Bacteria</taxon>
        <taxon>Bacillati</taxon>
        <taxon>Bacillota</taxon>
        <taxon>Clostridia</taxon>
        <taxon>Eubacteriales</taxon>
        <taxon>Thermincolaceae</taxon>
        <taxon>Thermincola</taxon>
    </lineage>
</organism>
<dbReference type="RefSeq" id="WP_052216377.1">
    <property type="nucleotide sequence ID" value="NZ_LGTE01000001.1"/>
</dbReference>
<keyword evidence="2" id="KW-1185">Reference proteome</keyword>
<evidence type="ECO:0000313" key="2">
    <source>
        <dbReference type="Proteomes" id="UP000037175"/>
    </source>
</evidence>
<accession>A0A0L6W6J1</accession>
<gene>
    <name evidence="1" type="ORF">Tfer_0052</name>
</gene>
<reference evidence="2" key="1">
    <citation type="submission" date="2015-07" db="EMBL/GenBank/DDBJ databases">
        <title>Complete Genome of Thermincola ferriacetica strain Z-0001T.</title>
        <authorList>
            <person name="Lusk B."/>
            <person name="Badalamenti J.P."/>
            <person name="Parameswaran P."/>
            <person name="Bond D.R."/>
            <person name="Torres C.I."/>
        </authorList>
    </citation>
    <scope>NUCLEOTIDE SEQUENCE [LARGE SCALE GENOMIC DNA]</scope>
    <source>
        <strain evidence="2">Z-0001</strain>
    </source>
</reference>
<evidence type="ECO:0000313" key="1">
    <source>
        <dbReference type="EMBL" id="KNZ70983.1"/>
    </source>
</evidence>
<name>A0A0L6W6J1_9FIRM</name>
<dbReference type="Gene3D" id="3.30.470.20">
    <property type="entry name" value="ATP-grasp fold, B domain"/>
    <property type="match status" value="1"/>
</dbReference>